<name>A0A9X7JV34_9ACTN</name>
<dbReference type="EMBL" id="PXWG01000002">
    <property type="protein sequence ID" value="PSJ30424.1"/>
    <property type="molecule type" value="Genomic_DNA"/>
</dbReference>
<dbReference type="Proteomes" id="UP000242427">
    <property type="component" value="Unassembled WGS sequence"/>
</dbReference>
<dbReference type="AlphaFoldDB" id="A0A9X7JV34"/>
<reference evidence="1 2" key="1">
    <citation type="submission" date="2018-03" db="EMBL/GenBank/DDBJ databases">
        <title>Chitinolytic properties of Streptosporangium nondiastaticum TBG75A20.</title>
        <authorList>
            <person name="Gayathri V."/>
            <person name="Shiburaj S."/>
        </authorList>
    </citation>
    <scope>NUCLEOTIDE SEQUENCE [LARGE SCALE GENOMIC DNA]</scope>
    <source>
        <strain evidence="1 2">TBG75A20</strain>
    </source>
</reference>
<comment type="caution">
    <text evidence="1">The sequence shown here is derived from an EMBL/GenBank/DDBJ whole genome shotgun (WGS) entry which is preliminary data.</text>
</comment>
<accession>A0A9X7JV34</accession>
<evidence type="ECO:0000313" key="1">
    <source>
        <dbReference type="EMBL" id="PSJ30424.1"/>
    </source>
</evidence>
<gene>
    <name evidence="1" type="ORF">B7P34_02425</name>
</gene>
<sequence length="236" mass="25051">MHLSLLGCLAAGAPLFTSGGRLPTPGGRIQNMDTSDLEEWRQELRTRLERLEHLVQQHPDATAVRGVQAQIAAVRAAAATATDSWRIAEMDDTEATVIGRALHLAYGGARIAPAVEGTALRHFRQPLYRPGDTVYTPRGAVVPDDGCGMADVLDVCAVVPLGEGLARHGDGVGADVVALHPCGARFDDGDDAGEQSQDGEPDQGEQCAAFAEFFDDLSPHVVVAELLWEWLTGHAG</sequence>
<protein>
    <submittedName>
        <fullName evidence="1">Uncharacterized protein</fullName>
    </submittedName>
</protein>
<evidence type="ECO:0000313" key="2">
    <source>
        <dbReference type="Proteomes" id="UP000242427"/>
    </source>
</evidence>
<organism evidence="1 2">
    <name type="scientific">Streptosporangium nondiastaticum</name>
    <dbReference type="NCBI Taxonomy" id="35764"/>
    <lineage>
        <taxon>Bacteria</taxon>
        <taxon>Bacillati</taxon>
        <taxon>Actinomycetota</taxon>
        <taxon>Actinomycetes</taxon>
        <taxon>Streptosporangiales</taxon>
        <taxon>Streptosporangiaceae</taxon>
        <taxon>Streptosporangium</taxon>
    </lineage>
</organism>
<proteinExistence type="predicted"/>
<keyword evidence="2" id="KW-1185">Reference proteome</keyword>